<protein>
    <submittedName>
        <fullName evidence="1">Uncharacterized protein</fullName>
    </submittedName>
</protein>
<name>A0ACB8BBF0_9AGAM</name>
<evidence type="ECO:0000313" key="2">
    <source>
        <dbReference type="Proteomes" id="UP000790709"/>
    </source>
</evidence>
<proteinExistence type="predicted"/>
<dbReference type="EMBL" id="MU266464">
    <property type="protein sequence ID" value="KAH7923035.1"/>
    <property type="molecule type" value="Genomic_DNA"/>
</dbReference>
<dbReference type="Proteomes" id="UP000790709">
    <property type="component" value="Unassembled WGS sequence"/>
</dbReference>
<organism evidence="1 2">
    <name type="scientific">Leucogyrophana mollusca</name>
    <dbReference type="NCBI Taxonomy" id="85980"/>
    <lineage>
        <taxon>Eukaryota</taxon>
        <taxon>Fungi</taxon>
        <taxon>Dikarya</taxon>
        <taxon>Basidiomycota</taxon>
        <taxon>Agaricomycotina</taxon>
        <taxon>Agaricomycetes</taxon>
        <taxon>Agaricomycetidae</taxon>
        <taxon>Boletales</taxon>
        <taxon>Boletales incertae sedis</taxon>
        <taxon>Leucogyrophana</taxon>
    </lineage>
</organism>
<gene>
    <name evidence="1" type="ORF">BV22DRAFT_610598</name>
</gene>
<accession>A0ACB8BBF0</accession>
<sequence>MTDPVGLQTSRYFNVAAAAVLIFDYCVTFESEVRLTWGRKWRLPRILFVLSRYVPFAGAIMTAYAAANSHETNCVPFGDVSNGARFLSMIFAECLLILRTYAFWGCSKRLLAALLTYGVATLAAAVIISAAPINLNIPGQSLPCAFEGARSSAIPYGLLMLYEMVIMSLIIFKRNRHYRDASGSVIKTLYRDGMLYTLCIMLVSSANVIVIASLPLAYSDMLNTPQIVVHSVLASRILFNLQESNNRLDVLSGAEDLELGRVVISRPVLFQEALHVNIPA</sequence>
<comment type="caution">
    <text evidence="1">The sequence shown here is derived from an EMBL/GenBank/DDBJ whole genome shotgun (WGS) entry which is preliminary data.</text>
</comment>
<evidence type="ECO:0000313" key="1">
    <source>
        <dbReference type="EMBL" id="KAH7923035.1"/>
    </source>
</evidence>
<reference evidence="1" key="1">
    <citation type="journal article" date="2021" name="New Phytol.">
        <title>Evolutionary innovations through gain and loss of genes in the ectomycorrhizal Boletales.</title>
        <authorList>
            <person name="Wu G."/>
            <person name="Miyauchi S."/>
            <person name="Morin E."/>
            <person name="Kuo A."/>
            <person name="Drula E."/>
            <person name="Varga T."/>
            <person name="Kohler A."/>
            <person name="Feng B."/>
            <person name="Cao Y."/>
            <person name="Lipzen A."/>
            <person name="Daum C."/>
            <person name="Hundley H."/>
            <person name="Pangilinan J."/>
            <person name="Johnson J."/>
            <person name="Barry K."/>
            <person name="LaButti K."/>
            <person name="Ng V."/>
            <person name="Ahrendt S."/>
            <person name="Min B."/>
            <person name="Choi I.G."/>
            <person name="Park H."/>
            <person name="Plett J.M."/>
            <person name="Magnuson J."/>
            <person name="Spatafora J.W."/>
            <person name="Nagy L.G."/>
            <person name="Henrissat B."/>
            <person name="Grigoriev I.V."/>
            <person name="Yang Z.L."/>
            <person name="Xu J."/>
            <person name="Martin F.M."/>
        </authorList>
    </citation>
    <scope>NUCLEOTIDE SEQUENCE</scope>
    <source>
        <strain evidence="1">KUC20120723A-06</strain>
    </source>
</reference>
<keyword evidence="2" id="KW-1185">Reference proteome</keyword>